<protein>
    <recommendedName>
        <fullName evidence="1">BPL/LPL catalytic domain-containing protein</fullName>
    </recommendedName>
</protein>
<evidence type="ECO:0000313" key="2">
    <source>
        <dbReference type="EMBL" id="OAF68418.1"/>
    </source>
</evidence>
<accession>A0A177B2C1</accession>
<dbReference type="AlphaFoldDB" id="A0A177B2C1"/>
<dbReference type="Proteomes" id="UP000078046">
    <property type="component" value="Unassembled WGS sequence"/>
</dbReference>
<reference evidence="2 3" key="1">
    <citation type="submission" date="2016-04" db="EMBL/GenBank/DDBJ databases">
        <title>The genome of Intoshia linei affirms orthonectids as highly simplified spiralians.</title>
        <authorList>
            <person name="Mikhailov K.V."/>
            <person name="Slusarev G.S."/>
            <person name="Nikitin M.A."/>
            <person name="Logacheva M.D."/>
            <person name="Penin A."/>
            <person name="Aleoshin V."/>
            <person name="Panchin Y.V."/>
        </authorList>
    </citation>
    <scope>NUCLEOTIDE SEQUENCE [LARGE SCALE GENOMIC DNA]</scope>
    <source>
        <strain evidence="2">Intl2013</strain>
        <tissue evidence="2">Whole animal</tissue>
    </source>
</reference>
<dbReference type="InterPro" id="IPR045864">
    <property type="entry name" value="aa-tRNA-synth_II/BPL/LPL"/>
</dbReference>
<dbReference type="GO" id="GO:0004077">
    <property type="term" value="F:biotin--[biotin carboxyl-carrier protein] ligase activity"/>
    <property type="evidence" value="ECO:0007669"/>
    <property type="project" value="TreeGrafter"/>
</dbReference>
<dbReference type="PANTHER" id="PTHR12835:SF5">
    <property type="entry name" value="BIOTIN--PROTEIN LIGASE"/>
    <property type="match status" value="1"/>
</dbReference>
<dbReference type="SUPFAM" id="SSF55681">
    <property type="entry name" value="Class II aaRS and biotin synthetases"/>
    <property type="match status" value="1"/>
</dbReference>
<dbReference type="GO" id="GO:0005737">
    <property type="term" value="C:cytoplasm"/>
    <property type="evidence" value="ECO:0007669"/>
    <property type="project" value="TreeGrafter"/>
</dbReference>
<feature type="domain" description="BPL/LPL catalytic" evidence="1">
    <location>
        <begin position="273"/>
        <end position="370"/>
    </location>
</feature>
<evidence type="ECO:0000259" key="1">
    <source>
        <dbReference type="Pfam" id="PF03099"/>
    </source>
</evidence>
<dbReference type="PANTHER" id="PTHR12835">
    <property type="entry name" value="BIOTIN PROTEIN LIGASE"/>
    <property type="match status" value="1"/>
</dbReference>
<dbReference type="InterPro" id="IPR004143">
    <property type="entry name" value="BPL_LPL_catalytic"/>
</dbReference>
<organism evidence="2 3">
    <name type="scientific">Intoshia linei</name>
    <dbReference type="NCBI Taxonomy" id="1819745"/>
    <lineage>
        <taxon>Eukaryota</taxon>
        <taxon>Metazoa</taxon>
        <taxon>Spiralia</taxon>
        <taxon>Lophotrochozoa</taxon>
        <taxon>Mesozoa</taxon>
        <taxon>Orthonectida</taxon>
        <taxon>Rhopaluridae</taxon>
        <taxon>Intoshia</taxon>
    </lineage>
</organism>
<comment type="caution">
    <text evidence="2">The sequence shown here is derived from an EMBL/GenBank/DDBJ whole genome shotgun (WGS) entry which is preliminary data.</text>
</comment>
<dbReference type="OrthoDB" id="10250105at2759"/>
<dbReference type="Pfam" id="PF03099">
    <property type="entry name" value="BPL_LplA_LipB"/>
    <property type="match status" value="1"/>
</dbReference>
<dbReference type="EMBL" id="LWCA01000449">
    <property type="protein sequence ID" value="OAF68418.1"/>
    <property type="molecule type" value="Genomic_DNA"/>
</dbReference>
<name>A0A177B2C1_9BILA</name>
<proteinExistence type="predicted"/>
<dbReference type="Gene3D" id="3.30.930.10">
    <property type="entry name" value="Bira Bifunctional Protein, Domain 2"/>
    <property type="match status" value="1"/>
</dbReference>
<sequence length="383" mass="43963">MVKIMGRTLPVHIYTYQLPKDLECSLNSKLPYESNIMSPITEKQLLSGQWLRKASVMLIYNLRVCSFDLNNCIYNFLHRKNFLDIKSDGIISEKHPKTVICLRDKRMQDCKICCNKNCKSTFSAKLKNIDTRQDAIADTSSFNLNESYFILNDVKENEAVNLTNLLISQLEKFPKLQFKECAPKQIKTKSKMFLIDYKKELSNDLKELENCEESHLYDVMLGNECQMDQFHKFGFDLPLFLNSLHKKDKCPIICYADSVGSTLKISQNYFEKYCTVDTDILISANEQTCGVGRSSDKWISNRLKTIPFIFGTTSRIVKYACLIQHMLSCAIVESINSIINYDSGLRLKWPNDIYYKRIAKIGGVIVQAQSLVSSTLITSSNII</sequence>
<evidence type="ECO:0000313" key="3">
    <source>
        <dbReference type="Proteomes" id="UP000078046"/>
    </source>
</evidence>
<keyword evidence="3" id="KW-1185">Reference proteome</keyword>
<gene>
    <name evidence="2" type="ORF">A3Q56_03851</name>
</gene>